<organism evidence="1 2">
    <name type="scientific">Pseudomonas frederiksbergensis</name>
    <dbReference type="NCBI Taxonomy" id="104087"/>
    <lineage>
        <taxon>Bacteria</taxon>
        <taxon>Pseudomonadati</taxon>
        <taxon>Pseudomonadota</taxon>
        <taxon>Gammaproteobacteria</taxon>
        <taxon>Pseudomonadales</taxon>
        <taxon>Pseudomonadaceae</taxon>
        <taxon>Pseudomonas</taxon>
    </lineage>
</organism>
<evidence type="ECO:0000313" key="2">
    <source>
        <dbReference type="Proteomes" id="UP000030949"/>
    </source>
</evidence>
<name>A0A0B1YWJ3_9PSED</name>
<evidence type="ECO:0000313" key="1">
    <source>
        <dbReference type="EMBL" id="KHK62755.1"/>
    </source>
</evidence>
<gene>
    <name evidence="1" type="ORF">JZ00_21130</name>
</gene>
<dbReference type="AlphaFoldDB" id="A0A0B1YWJ3"/>
<sequence length="126" mass="13919">MTPTDGNTGYLVRSMPVGRTPLNQIFLNAGRTKLSLAMGGLFSAGHPYHPVITQWPYVVLRPLLNAKKRPVSRKSSIATDQLCEIALRLPRQPVREPLDLLGYDATDAKGFRCEQIAIGFRRGSVT</sequence>
<dbReference type="Proteomes" id="UP000030949">
    <property type="component" value="Unassembled WGS sequence"/>
</dbReference>
<comment type="caution">
    <text evidence="1">The sequence shown here is derived from an EMBL/GenBank/DDBJ whole genome shotgun (WGS) entry which is preliminary data.</text>
</comment>
<dbReference type="EMBL" id="JQGJ01000015">
    <property type="protein sequence ID" value="KHK62755.1"/>
    <property type="molecule type" value="Genomic_DNA"/>
</dbReference>
<reference evidence="2" key="1">
    <citation type="submission" date="2015-03" db="EMBL/GenBank/DDBJ databases">
        <title>Pseudomonas frederiksbergensis hydrocarbon degrader.</title>
        <authorList>
            <person name="Brown L.M."/>
            <person name="Ruiz O.N."/>
            <person name="Mueller S."/>
            <person name="Gunasekera T.S."/>
        </authorList>
    </citation>
    <scope>NUCLEOTIDE SEQUENCE [LARGE SCALE GENOMIC DNA]</scope>
    <source>
        <strain evidence="2">SI8</strain>
    </source>
</reference>
<accession>A0A0B1YWJ3</accession>
<proteinExistence type="predicted"/>
<protein>
    <submittedName>
        <fullName evidence="1">Uncharacterized protein</fullName>
    </submittedName>
</protein>